<feature type="active site" description="Charge relay system" evidence="5">
    <location>
        <position position="130"/>
    </location>
</feature>
<dbReference type="Proteomes" id="UP000218811">
    <property type="component" value="Unassembled WGS sequence"/>
</dbReference>
<evidence type="ECO:0000256" key="5">
    <source>
        <dbReference type="PIRSR" id="PIRSR001221-1"/>
    </source>
</evidence>
<name>A0A2H3J2F4_WOLCO</name>
<feature type="domain" description="Amidase" evidence="6">
    <location>
        <begin position="74"/>
        <end position="541"/>
    </location>
</feature>
<dbReference type="SUPFAM" id="SSF75304">
    <property type="entry name" value="Amidase signature (AS) enzymes"/>
    <property type="match status" value="1"/>
</dbReference>
<evidence type="ECO:0000256" key="3">
    <source>
        <dbReference type="ARBA" id="ARBA00012922"/>
    </source>
</evidence>
<feature type="active site" description="Acyl-ester intermediate" evidence="5">
    <location>
        <position position="229"/>
    </location>
</feature>
<accession>A0A2H3J2F4</accession>
<dbReference type="PROSITE" id="PS00571">
    <property type="entry name" value="AMIDASES"/>
    <property type="match status" value="1"/>
</dbReference>
<evidence type="ECO:0000313" key="8">
    <source>
        <dbReference type="Proteomes" id="UP000218811"/>
    </source>
</evidence>
<dbReference type="InterPro" id="IPR020556">
    <property type="entry name" value="Amidase_CS"/>
</dbReference>
<evidence type="ECO:0000256" key="2">
    <source>
        <dbReference type="ARBA" id="ARBA00009199"/>
    </source>
</evidence>
<gene>
    <name evidence="7" type="ORF">WOLCODRAFT_146136</name>
</gene>
<dbReference type="AlphaFoldDB" id="A0A2H3J2F4"/>
<dbReference type="Gene3D" id="3.90.1300.10">
    <property type="entry name" value="Amidase signature (AS) domain"/>
    <property type="match status" value="1"/>
</dbReference>
<comment type="catalytic activity">
    <reaction evidence="1">
        <text>a monocarboxylic acid amide + H2O = a monocarboxylate + NH4(+)</text>
        <dbReference type="Rhea" id="RHEA:12020"/>
        <dbReference type="ChEBI" id="CHEBI:15377"/>
        <dbReference type="ChEBI" id="CHEBI:28938"/>
        <dbReference type="ChEBI" id="CHEBI:35757"/>
        <dbReference type="ChEBI" id="CHEBI:83628"/>
        <dbReference type="EC" id="3.5.1.4"/>
    </reaction>
</comment>
<organism evidence="7 8">
    <name type="scientific">Wolfiporia cocos (strain MD-104)</name>
    <name type="common">Brown rot fungus</name>
    <dbReference type="NCBI Taxonomy" id="742152"/>
    <lineage>
        <taxon>Eukaryota</taxon>
        <taxon>Fungi</taxon>
        <taxon>Dikarya</taxon>
        <taxon>Basidiomycota</taxon>
        <taxon>Agaricomycotina</taxon>
        <taxon>Agaricomycetes</taxon>
        <taxon>Polyporales</taxon>
        <taxon>Phaeolaceae</taxon>
        <taxon>Wolfiporia</taxon>
    </lineage>
</organism>
<dbReference type="EMBL" id="KB467865">
    <property type="protein sequence ID" value="PCH36161.1"/>
    <property type="molecule type" value="Genomic_DNA"/>
</dbReference>
<sequence length="559" mass="61207">MEKWQSLVADKRRRQQNAIPSAWLIAEPPKTVANVTSFPSECGLLTEKEVLITETVDINILLRKIAASEWSSVEVVTAFYKRAVIAHQLVNCLTEIDIPRAIARAAELDEYLRTHGKVVGPLHGLPVSLKDQISVKGLETTMGYASWVGQYAECDATIVEILYECGAVPFVKTNLPQTLLWIETNNLLFGRTVNPVNRNLTSGGSSGGEGALLALKGSPLGIGTDLGGSLRIPTAYNGLYGLKPSALRMPLSGVVSSIQGQDSVLSSLGPMANTLSGLKAFMEAIFSQEPWMKDPLVAPMPWSKARYELAEHGGGNRLCFAIMWHDGAIKPHPPVTRALTLVKDALTIAGHQVIDWQPLKHLEFSNLLNSIWSAGSREDFLEATMSTGEPILDSMELNAGTSGAGYFAKTTGTGAHELWKLHKLKTETRKDYLDRWQNTVQVTGTGRPIDAIICPATPSAAPPHGMNKYSNYTRVWNALDYTASVFPVTTVNPDVDIKQPPHEFSNSLDKFYYEMYELETFRGAPIGLQLVGRMLEEEAVLAMTKIVDDALKVVPTHKL</sequence>
<dbReference type="PANTHER" id="PTHR46072">
    <property type="entry name" value="AMIDASE-RELATED-RELATED"/>
    <property type="match status" value="1"/>
</dbReference>
<dbReference type="InterPro" id="IPR036928">
    <property type="entry name" value="AS_sf"/>
</dbReference>
<dbReference type="STRING" id="742152.A0A2H3J2F4"/>
<evidence type="ECO:0000256" key="4">
    <source>
        <dbReference type="ARBA" id="ARBA00022801"/>
    </source>
</evidence>
<dbReference type="Pfam" id="PF01425">
    <property type="entry name" value="Amidase"/>
    <property type="match status" value="1"/>
</dbReference>
<dbReference type="InterPro" id="IPR023631">
    <property type="entry name" value="Amidase_dom"/>
</dbReference>
<dbReference type="GO" id="GO:0004040">
    <property type="term" value="F:amidase activity"/>
    <property type="evidence" value="ECO:0007669"/>
    <property type="project" value="UniProtKB-EC"/>
</dbReference>
<evidence type="ECO:0000313" key="7">
    <source>
        <dbReference type="EMBL" id="PCH36161.1"/>
    </source>
</evidence>
<proteinExistence type="inferred from homology"/>
<protein>
    <recommendedName>
        <fullName evidence="3">amidase</fullName>
        <ecNumber evidence="3">3.5.1.4</ecNumber>
    </recommendedName>
</protein>
<feature type="active site" description="Charge relay system" evidence="5">
    <location>
        <position position="205"/>
    </location>
</feature>
<evidence type="ECO:0000259" key="6">
    <source>
        <dbReference type="Pfam" id="PF01425"/>
    </source>
</evidence>
<keyword evidence="4" id="KW-0378">Hydrolase</keyword>
<dbReference type="OrthoDB" id="6428749at2759"/>
<reference evidence="7 8" key="1">
    <citation type="journal article" date="2012" name="Science">
        <title>The Paleozoic origin of enzymatic lignin decomposition reconstructed from 31 fungal genomes.</title>
        <authorList>
            <person name="Floudas D."/>
            <person name="Binder M."/>
            <person name="Riley R."/>
            <person name="Barry K."/>
            <person name="Blanchette R.A."/>
            <person name="Henrissat B."/>
            <person name="Martinez A.T."/>
            <person name="Otillar R."/>
            <person name="Spatafora J.W."/>
            <person name="Yadav J.S."/>
            <person name="Aerts A."/>
            <person name="Benoit I."/>
            <person name="Boyd A."/>
            <person name="Carlson A."/>
            <person name="Copeland A."/>
            <person name="Coutinho P.M."/>
            <person name="de Vries R.P."/>
            <person name="Ferreira P."/>
            <person name="Findley K."/>
            <person name="Foster B."/>
            <person name="Gaskell J."/>
            <person name="Glotzer D."/>
            <person name="Gorecki P."/>
            <person name="Heitman J."/>
            <person name="Hesse C."/>
            <person name="Hori C."/>
            <person name="Igarashi K."/>
            <person name="Jurgens J.A."/>
            <person name="Kallen N."/>
            <person name="Kersten P."/>
            <person name="Kohler A."/>
            <person name="Kuees U."/>
            <person name="Kumar T.K.A."/>
            <person name="Kuo A."/>
            <person name="LaButti K."/>
            <person name="Larrondo L.F."/>
            <person name="Lindquist E."/>
            <person name="Ling A."/>
            <person name="Lombard V."/>
            <person name="Lucas S."/>
            <person name="Lundell T."/>
            <person name="Martin R."/>
            <person name="McLaughlin D.J."/>
            <person name="Morgenstern I."/>
            <person name="Morin E."/>
            <person name="Murat C."/>
            <person name="Nagy L.G."/>
            <person name="Nolan M."/>
            <person name="Ohm R.A."/>
            <person name="Patyshakuliyeva A."/>
            <person name="Rokas A."/>
            <person name="Ruiz-Duenas F.J."/>
            <person name="Sabat G."/>
            <person name="Salamov A."/>
            <person name="Samejima M."/>
            <person name="Schmutz J."/>
            <person name="Slot J.C."/>
            <person name="St John F."/>
            <person name="Stenlid J."/>
            <person name="Sun H."/>
            <person name="Sun S."/>
            <person name="Syed K."/>
            <person name="Tsang A."/>
            <person name="Wiebenga A."/>
            <person name="Young D."/>
            <person name="Pisabarro A."/>
            <person name="Eastwood D.C."/>
            <person name="Martin F."/>
            <person name="Cullen D."/>
            <person name="Grigoriev I.V."/>
            <person name="Hibbett D.S."/>
        </authorList>
    </citation>
    <scope>NUCLEOTIDE SEQUENCE [LARGE SCALE GENOMIC DNA]</scope>
    <source>
        <strain evidence="7 8">MD-104</strain>
    </source>
</reference>
<comment type="similarity">
    <text evidence="2">Belongs to the amidase family.</text>
</comment>
<dbReference type="EC" id="3.5.1.4" evidence="3"/>
<dbReference type="OMA" id="VRCTEAF"/>
<keyword evidence="8" id="KW-1185">Reference proteome</keyword>
<dbReference type="PANTHER" id="PTHR46072:SF2">
    <property type="entry name" value="AMIDASE (EUROFUNG)"/>
    <property type="match status" value="1"/>
</dbReference>
<dbReference type="PIRSF" id="PIRSF001221">
    <property type="entry name" value="Amidase_fungi"/>
    <property type="match status" value="1"/>
</dbReference>
<evidence type="ECO:0000256" key="1">
    <source>
        <dbReference type="ARBA" id="ARBA00001311"/>
    </source>
</evidence>